<dbReference type="AlphaFoldDB" id="A8LK75"/>
<evidence type="ECO:0000256" key="3">
    <source>
        <dbReference type="ARBA" id="ARBA00012438"/>
    </source>
</evidence>
<dbReference type="InterPro" id="IPR050351">
    <property type="entry name" value="BphY/WalK/GraS-like"/>
</dbReference>
<dbReference type="PROSITE" id="PS50109">
    <property type="entry name" value="HIS_KIN"/>
    <property type="match status" value="1"/>
</dbReference>
<gene>
    <name evidence="13" type="primary">phoR</name>
    <name evidence="13" type="ordered locus">Dshi_1532</name>
</gene>
<evidence type="ECO:0000256" key="6">
    <source>
        <dbReference type="ARBA" id="ARBA00022679"/>
    </source>
</evidence>
<keyword evidence="9" id="KW-0067">ATP-binding</keyword>
<dbReference type="SUPFAM" id="SSF55874">
    <property type="entry name" value="ATPase domain of HSP90 chaperone/DNA topoisomerase II/histidine kinase"/>
    <property type="match status" value="1"/>
</dbReference>
<keyword evidence="10" id="KW-0902">Two-component regulatory system</keyword>
<dbReference type="PANTHER" id="PTHR45453">
    <property type="entry name" value="PHOSPHATE REGULON SENSOR PROTEIN PHOR"/>
    <property type="match status" value="1"/>
</dbReference>
<comment type="subcellular location">
    <subcellularLocation>
        <location evidence="2">Cell membrane</location>
    </subcellularLocation>
</comment>
<evidence type="ECO:0000256" key="5">
    <source>
        <dbReference type="ARBA" id="ARBA00022553"/>
    </source>
</evidence>
<evidence type="ECO:0000259" key="12">
    <source>
        <dbReference type="PROSITE" id="PS50109"/>
    </source>
</evidence>
<dbReference type="STRING" id="398580.Dshi_1532"/>
<dbReference type="FunFam" id="1.10.287.130:FF:000008">
    <property type="entry name" value="Two-component sensor histidine kinase"/>
    <property type="match status" value="1"/>
</dbReference>
<reference evidence="14" key="1">
    <citation type="journal article" date="2010" name="ISME J.">
        <title>The complete genome sequence of the algal symbiont Dinoroseobacter shibae: a hitchhiker's guide to life in the sea.</title>
        <authorList>
            <person name="Wagner-Dobler I."/>
            <person name="Ballhausen B."/>
            <person name="Berger M."/>
            <person name="Brinkhoff T."/>
            <person name="Buchholz I."/>
            <person name="Bunk B."/>
            <person name="Cypionka H."/>
            <person name="Daniel R."/>
            <person name="Drepper T."/>
            <person name="Gerdts G."/>
            <person name="Hahnke S."/>
            <person name="Han C."/>
            <person name="Jahn D."/>
            <person name="Kalhoefer D."/>
            <person name="Kiss H."/>
            <person name="Klenk H.P."/>
            <person name="Kyrpides N."/>
            <person name="Liebl W."/>
            <person name="Liesegang H."/>
            <person name="Meincke L."/>
            <person name="Pati A."/>
            <person name="Petersen J."/>
            <person name="Piekarski T."/>
            <person name="Pommerenke C."/>
            <person name="Pradella S."/>
            <person name="Pukall R."/>
            <person name="Rabus R."/>
            <person name="Stackebrandt E."/>
            <person name="Thole S."/>
            <person name="Thompson L."/>
            <person name="Tielen P."/>
            <person name="Tomasch J."/>
            <person name="von Jan M."/>
            <person name="Wanphrut N."/>
            <person name="Wichels A."/>
            <person name="Zech H."/>
            <person name="Simon M."/>
        </authorList>
    </citation>
    <scope>NUCLEOTIDE SEQUENCE [LARGE SCALE GENOMIC DNA]</scope>
    <source>
        <strain evidence="14">DSM 16493 / NCIMB 14021 / DFL 12</strain>
    </source>
</reference>
<dbReference type="HOGENOM" id="CLU_000445_89_2_5"/>
<sequence length="353" mass="38225">MDQAELSEIVSGIPIPAFLIAGNARVQTMNTAANALFGAEVQGRHYVTALRQPAILRAIEEALRTRSRTTGHYTVSGDVSDQRFRVTAAPLGPDAVSGILVCLEDITPLYEAGQMRRDFVANVSHELRTPLTALMGFIDTLQGPARDDAAARARFLGVMAREAGRMNRLVGDLLSLSRVEFSERQKPEDRIKLSDVLRASRAMLAPEAGQDAVHLDLGAGEGQSDIVLGEADQLRQVFNNLIENALKYGGAESPVEVRLSLTDQDPYLRSPAVRVDVRDHGPGIAAHHIPRLTERFYRVDEHRSRELGGTGLGLAIVKHIVQRHRGRLAITSEPGAGACFSVIIPTAGAAPRS</sequence>
<evidence type="ECO:0000313" key="14">
    <source>
        <dbReference type="Proteomes" id="UP000006833"/>
    </source>
</evidence>
<dbReference type="InterPro" id="IPR005467">
    <property type="entry name" value="His_kinase_dom"/>
</dbReference>
<dbReference type="PRINTS" id="PR00344">
    <property type="entry name" value="BCTRLSENSOR"/>
</dbReference>
<keyword evidence="11" id="KW-0472">Membrane</keyword>
<dbReference type="InterPro" id="IPR003594">
    <property type="entry name" value="HATPase_dom"/>
</dbReference>
<evidence type="ECO:0000256" key="4">
    <source>
        <dbReference type="ARBA" id="ARBA00022475"/>
    </source>
</evidence>
<dbReference type="Proteomes" id="UP000006833">
    <property type="component" value="Chromosome"/>
</dbReference>
<evidence type="ECO:0000256" key="1">
    <source>
        <dbReference type="ARBA" id="ARBA00000085"/>
    </source>
</evidence>
<dbReference type="InterPro" id="IPR004358">
    <property type="entry name" value="Sig_transdc_His_kin-like_C"/>
</dbReference>
<keyword evidence="5" id="KW-0597">Phosphoprotein</keyword>
<dbReference type="GO" id="GO:0004721">
    <property type="term" value="F:phosphoprotein phosphatase activity"/>
    <property type="evidence" value="ECO:0007669"/>
    <property type="project" value="TreeGrafter"/>
</dbReference>
<evidence type="ECO:0000256" key="11">
    <source>
        <dbReference type="ARBA" id="ARBA00023136"/>
    </source>
</evidence>
<dbReference type="Gene3D" id="1.10.287.130">
    <property type="match status" value="1"/>
</dbReference>
<dbReference type="CDD" id="cd00082">
    <property type="entry name" value="HisKA"/>
    <property type="match status" value="1"/>
</dbReference>
<dbReference type="KEGG" id="dsh:Dshi_1532"/>
<dbReference type="SMART" id="SM00388">
    <property type="entry name" value="HisKA"/>
    <property type="match status" value="1"/>
</dbReference>
<dbReference type="PANTHER" id="PTHR45453:SF1">
    <property type="entry name" value="PHOSPHATE REGULON SENSOR PROTEIN PHOR"/>
    <property type="match status" value="1"/>
</dbReference>
<protein>
    <recommendedName>
        <fullName evidence="3">histidine kinase</fullName>
        <ecNumber evidence="3">2.7.13.3</ecNumber>
    </recommendedName>
</protein>
<dbReference type="EC" id="2.7.13.3" evidence="3"/>
<dbReference type="InterPro" id="IPR036097">
    <property type="entry name" value="HisK_dim/P_sf"/>
</dbReference>
<comment type="catalytic activity">
    <reaction evidence="1">
        <text>ATP + protein L-histidine = ADP + protein N-phospho-L-histidine.</text>
        <dbReference type="EC" id="2.7.13.3"/>
    </reaction>
</comment>
<accession>A8LK75</accession>
<evidence type="ECO:0000256" key="9">
    <source>
        <dbReference type="ARBA" id="ARBA00022840"/>
    </source>
</evidence>
<dbReference type="GO" id="GO:0005524">
    <property type="term" value="F:ATP binding"/>
    <property type="evidence" value="ECO:0007669"/>
    <property type="project" value="UniProtKB-KW"/>
</dbReference>
<dbReference type="EMBL" id="CP000830">
    <property type="protein sequence ID" value="ABV93274.1"/>
    <property type="molecule type" value="Genomic_DNA"/>
</dbReference>
<dbReference type="Gene3D" id="3.30.450.20">
    <property type="entry name" value="PAS domain"/>
    <property type="match status" value="1"/>
</dbReference>
<keyword evidence="6" id="KW-0808">Transferase</keyword>
<dbReference type="Gene3D" id="3.30.565.10">
    <property type="entry name" value="Histidine kinase-like ATPase, C-terminal domain"/>
    <property type="match status" value="1"/>
</dbReference>
<dbReference type="InterPro" id="IPR036890">
    <property type="entry name" value="HATPase_C_sf"/>
</dbReference>
<dbReference type="GO" id="GO:0000155">
    <property type="term" value="F:phosphorelay sensor kinase activity"/>
    <property type="evidence" value="ECO:0007669"/>
    <property type="project" value="InterPro"/>
</dbReference>
<dbReference type="OrthoDB" id="9813151at2"/>
<dbReference type="GO" id="GO:0016036">
    <property type="term" value="P:cellular response to phosphate starvation"/>
    <property type="evidence" value="ECO:0007669"/>
    <property type="project" value="TreeGrafter"/>
</dbReference>
<name>A8LK75_DINSH</name>
<evidence type="ECO:0000256" key="10">
    <source>
        <dbReference type="ARBA" id="ARBA00023012"/>
    </source>
</evidence>
<evidence type="ECO:0000313" key="13">
    <source>
        <dbReference type="EMBL" id="ABV93274.1"/>
    </source>
</evidence>
<dbReference type="Pfam" id="PF00512">
    <property type="entry name" value="HisKA"/>
    <property type="match status" value="1"/>
</dbReference>
<dbReference type="SUPFAM" id="SSF47384">
    <property type="entry name" value="Homodimeric domain of signal transducing histidine kinase"/>
    <property type="match status" value="1"/>
</dbReference>
<dbReference type="SMART" id="SM00387">
    <property type="entry name" value="HATPase_c"/>
    <property type="match status" value="1"/>
</dbReference>
<dbReference type="InterPro" id="IPR003661">
    <property type="entry name" value="HisK_dim/P_dom"/>
</dbReference>
<evidence type="ECO:0000256" key="2">
    <source>
        <dbReference type="ARBA" id="ARBA00004236"/>
    </source>
</evidence>
<keyword evidence="14" id="KW-1185">Reference proteome</keyword>
<dbReference type="RefSeq" id="WP_012178204.1">
    <property type="nucleotide sequence ID" value="NC_009952.1"/>
</dbReference>
<dbReference type="FunFam" id="3.30.565.10:FF:000006">
    <property type="entry name" value="Sensor histidine kinase WalK"/>
    <property type="match status" value="1"/>
</dbReference>
<evidence type="ECO:0000256" key="8">
    <source>
        <dbReference type="ARBA" id="ARBA00022777"/>
    </source>
</evidence>
<dbReference type="Pfam" id="PF02518">
    <property type="entry name" value="HATPase_c"/>
    <property type="match status" value="1"/>
</dbReference>
<dbReference type="GO" id="GO:0005886">
    <property type="term" value="C:plasma membrane"/>
    <property type="evidence" value="ECO:0007669"/>
    <property type="project" value="UniProtKB-SubCell"/>
</dbReference>
<proteinExistence type="predicted"/>
<evidence type="ECO:0000256" key="7">
    <source>
        <dbReference type="ARBA" id="ARBA00022741"/>
    </source>
</evidence>
<feature type="domain" description="Histidine kinase" evidence="12">
    <location>
        <begin position="122"/>
        <end position="348"/>
    </location>
</feature>
<keyword evidence="8 13" id="KW-0418">Kinase</keyword>
<organism evidence="13 14">
    <name type="scientific">Dinoroseobacter shibae (strain DSM 16493 / NCIMB 14021 / DFL 12)</name>
    <dbReference type="NCBI Taxonomy" id="398580"/>
    <lineage>
        <taxon>Bacteria</taxon>
        <taxon>Pseudomonadati</taxon>
        <taxon>Pseudomonadota</taxon>
        <taxon>Alphaproteobacteria</taxon>
        <taxon>Rhodobacterales</taxon>
        <taxon>Roseobacteraceae</taxon>
        <taxon>Dinoroseobacter</taxon>
    </lineage>
</organism>
<keyword evidence="4" id="KW-1003">Cell membrane</keyword>
<dbReference type="eggNOG" id="COG5002">
    <property type="taxonomic scope" value="Bacteria"/>
</dbReference>
<keyword evidence="7" id="KW-0547">Nucleotide-binding</keyword>